<comment type="caution">
    <text evidence="14">The sequence shown here is derived from an EMBL/GenBank/DDBJ whole genome shotgun (WGS) entry which is preliminary data.</text>
</comment>
<feature type="binding site" evidence="13">
    <location>
        <position position="121"/>
    </location>
    <ligand>
        <name>iminosuccinate</name>
        <dbReference type="ChEBI" id="CHEBI:77875"/>
    </ligand>
</feature>
<dbReference type="AlphaFoldDB" id="A0A543F1U0"/>
<dbReference type="InterPro" id="IPR036094">
    <property type="entry name" value="NadA_sf"/>
</dbReference>
<evidence type="ECO:0000256" key="6">
    <source>
        <dbReference type="ARBA" id="ARBA00022642"/>
    </source>
</evidence>
<dbReference type="GO" id="GO:0046872">
    <property type="term" value="F:metal ion binding"/>
    <property type="evidence" value="ECO:0007669"/>
    <property type="project" value="UniProtKB-KW"/>
</dbReference>
<evidence type="ECO:0000256" key="4">
    <source>
        <dbReference type="ARBA" id="ARBA00022485"/>
    </source>
</evidence>
<dbReference type="UniPathway" id="UPA00253">
    <property type="reaction ID" value="UER00327"/>
</dbReference>
<feature type="binding site" evidence="13">
    <location>
        <position position="104"/>
    </location>
    <ligand>
        <name>iminosuccinate</name>
        <dbReference type="ChEBI" id="CHEBI:77875"/>
    </ligand>
</feature>
<dbReference type="Pfam" id="PF02445">
    <property type="entry name" value="NadA"/>
    <property type="match status" value="1"/>
</dbReference>
<comment type="function">
    <text evidence="1 13">Catalyzes the condensation of iminoaspartate with dihydroxyacetone phosphate to form quinolinate.</text>
</comment>
<dbReference type="HAMAP" id="MF_00569">
    <property type="entry name" value="NadA_type3"/>
    <property type="match status" value="1"/>
</dbReference>
<feature type="binding site" evidence="13">
    <location>
        <position position="389"/>
    </location>
    <ligand>
        <name>[4Fe-4S] cluster</name>
        <dbReference type="ChEBI" id="CHEBI:49883"/>
    </ligand>
</feature>
<evidence type="ECO:0000256" key="2">
    <source>
        <dbReference type="ARBA" id="ARBA00005065"/>
    </source>
</evidence>
<keyword evidence="15" id="KW-1185">Reference proteome</keyword>
<dbReference type="FunFam" id="3.40.50.10800:FF:000001">
    <property type="entry name" value="Quinolinate synthase A"/>
    <property type="match status" value="1"/>
</dbReference>
<dbReference type="GO" id="GO:0051539">
    <property type="term" value="F:4 iron, 4 sulfur cluster binding"/>
    <property type="evidence" value="ECO:0007669"/>
    <property type="project" value="UniProtKB-KW"/>
</dbReference>
<keyword evidence="10 13" id="KW-0411">Iron-sulfur</keyword>
<dbReference type="GO" id="GO:0008987">
    <property type="term" value="F:quinolinate synthetase A activity"/>
    <property type="evidence" value="ECO:0007669"/>
    <property type="project" value="UniProtKB-UniRule"/>
</dbReference>
<dbReference type="PANTHER" id="PTHR30573">
    <property type="entry name" value="QUINOLINATE SYNTHETASE A"/>
    <property type="match status" value="1"/>
</dbReference>
<dbReference type="PANTHER" id="PTHR30573:SF0">
    <property type="entry name" value="QUINOLINATE SYNTHASE, CHLOROPLASTIC"/>
    <property type="match status" value="1"/>
</dbReference>
<dbReference type="Gene3D" id="3.40.50.10800">
    <property type="entry name" value="NadA-like"/>
    <property type="match status" value="3"/>
</dbReference>
<dbReference type="OrthoDB" id="9801204at2"/>
<dbReference type="EC" id="2.5.1.72" evidence="3 13"/>
<evidence type="ECO:0000256" key="10">
    <source>
        <dbReference type="ARBA" id="ARBA00023014"/>
    </source>
</evidence>
<name>A0A543F1U0_9MICO</name>
<feature type="binding site" evidence="13">
    <location>
        <position position="299"/>
    </location>
    <ligand>
        <name>[4Fe-4S] cluster</name>
        <dbReference type="ChEBI" id="CHEBI:49883"/>
    </ligand>
</feature>
<dbReference type="Proteomes" id="UP000320235">
    <property type="component" value="Unassembled WGS sequence"/>
</dbReference>
<feature type="binding site" evidence="13">
    <location>
        <begin position="209"/>
        <end position="211"/>
    </location>
    <ligand>
        <name>iminosuccinate</name>
        <dbReference type="ChEBI" id="CHEBI:77875"/>
    </ligand>
</feature>
<organism evidence="14 15">
    <name type="scientific">Microbacterium kyungheense</name>
    <dbReference type="NCBI Taxonomy" id="1263636"/>
    <lineage>
        <taxon>Bacteria</taxon>
        <taxon>Bacillati</taxon>
        <taxon>Actinomycetota</taxon>
        <taxon>Actinomycetes</taxon>
        <taxon>Micrococcales</taxon>
        <taxon>Microbacteriaceae</taxon>
        <taxon>Microbacterium</taxon>
    </lineage>
</organism>
<comment type="similarity">
    <text evidence="13">Belongs to the quinolinate synthase family. Type 3 subfamily.</text>
</comment>
<dbReference type="InterPro" id="IPR023515">
    <property type="entry name" value="Quinolinate_synth_A_type3"/>
</dbReference>
<keyword evidence="8 13" id="KW-0479">Metal-binding</keyword>
<comment type="cofactor">
    <cofactor evidence="13">
        <name>[4Fe-4S] cluster</name>
        <dbReference type="ChEBI" id="CHEBI:49883"/>
    </cofactor>
    <text evidence="13">Binds 1 [4Fe-4S] cluster per subunit.</text>
</comment>
<comment type="catalytic activity">
    <reaction evidence="11">
        <text>iminosuccinate + dihydroxyacetone phosphate = quinolinate + phosphate + 2 H2O + H(+)</text>
        <dbReference type="Rhea" id="RHEA:25888"/>
        <dbReference type="ChEBI" id="CHEBI:15377"/>
        <dbReference type="ChEBI" id="CHEBI:15378"/>
        <dbReference type="ChEBI" id="CHEBI:29959"/>
        <dbReference type="ChEBI" id="CHEBI:43474"/>
        <dbReference type="ChEBI" id="CHEBI:57642"/>
        <dbReference type="ChEBI" id="CHEBI:77875"/>
        <dbReference type="EC" id="2.5.1.72"/>
    </reaction>
    <physiologicalReaction direction="left-to-right" evidence="11">
        <dbReference type="Rhea" id="RHEA:25889"/>
    </physiologicalReaction>
</comment>
<accession>A0A543F1U0</accession>
<feature type="binding site" evidence="13">
    <location>
        <position position="342"/>
    </location>
    <ligand>
        <name>iminosuccinate</name>
        <dbReference type="ChEBI" id="CHEBI:77875"/>
    </ligand>
</feature>
<feature type="binding site" evidence="13">
    <location>
        <position position="168"/>
    </location>
    <ligand>
        <name>[4Fe-4S] cluster</name>
        <dbReference type="ChEBI" id="CHEBI:49883"/>
    </ligand>
</feature>
<evidence type="ECO:0000313" key="14">
    <source>
        <dbReference type="EMBL" id="TQM27794.1"/>
    </source>
</evidence>
<evidence type="ECO:0000256" key="13">
    <source>
        <dbReference type="HAMAP-Rule" id="MF_00569"/>
    </source>
</evidence>
<dbReference type="SUPFAM" id="SSF142754">
    <property type="entry name" value="NadA-like"/>
    <property type="match status" value="1"/>
</dbReference>
<gene>
    <name evidence="13" type="primary">nadA</name>
    <name evidence="14" type="ORF">FB391_1822</name>
</gene>
<dbReference type="RefSeq" id="WP_141894103.1">
    <property type="nucleotide sequence ID" value="NZ_BAABLH010000021.1"/>
</dbReference>
<dbReference type="NCBIfam" id="TIGR00550">
    <property type="entry name" value="nadA"/>
    <property type="match status" value="1"/>
</dbReference>
<keyword evidence="5 13" id="KW-0963">Cytoplasm</keyword>
<dbReference type="GO" id="GO:0034628">
    <property type="term" value="P:'de novo' NAD+ biosynthetic process from L-aspartate"/>
    <property type="evidence" value="ECO:0007669"/>
    <property type="project" value="TreeGrafter"/>
</dbReference>
<keyword evidence="9 13" id="KW-0408">Iron</keyword>
<evidence type="ECO:0000256" key="7">
    <source>
        <dbReference type="ARBA" id="ARBA00022679"/>
    </source>
</evidence>
<dbReference type="NCBIfam" id="NF006883">
    <property type="entry name" value="PRK09375.2-4"/>
    <property type="match status" value="1"/>
</dbReference>
<evidence type="ECO:0000256" key="9">
    <source>
        <dbReference type="ARBA" id="ARBA00023004"/>
    </source>
</evidence>
<protein>
    <recommendedName>
        <fullName evidence="12 13">Quinolinate synthase</fullName>
        <ecNumber evidence="3 13">2.5.1.72</ecNumber>
    </recommendedName>
</protein>
<evidence type="ECO:0000256" key="3">
    <source>
        <dbReference type="ARBA" id="ARBA00012669"/>
    </source>
</evidence>
<proteinExistence type="inferred from homology"/>
<evidence type="ECO:0000256" key="5">
    <source>
        <dbReference type="ARBA" id="ARBA00022490"/>
    </source>
</evidence>
<feature type="binding site" evidence="13">
    <location>
        <position position="230"/>
    </location>
    <ligand>
        <name>iminosuccinate</name>
        <dbReference type="ChEBI" id="CHEBI:77875"/>
    </ligand>
</feature>
<keyword evidence="6 13" id="KW-0662">Pyridine nucleotide biosynthesis</keyword>
<evidence type="ECO:0000313" key="15">
    <source>
        <dbReference type="Proteomes" id="UP000320235"/>
    </source>
</evidence>
<keyword evidence="7 13" id="KW-0808">Transferase</keyword>
<dbReference type="GO" id="GO:0005829">
    <property type="term" value="C:cytosol"/>
    <property type="evidence" value="ECO:0007669"/>
    <property type="project" value="TreeGrafter"/>
</dbReference>
<comment type="subcellular location">
    <subcellularLocation>
        <location evidence="13">Cytoplasm</location>
    </subcellularLocation>
</comment>
<evidence type="ECO:0000256" key="8">
    <source>
        <dbReference type="ARBA" id="ARBA00022723"/>
    </source>
</evidence>
<evidence type="ECO:0000256" key="1">
    <source>
        <dbReference type="ARBA" id="ARBA00003791"/>
    </source>
</evidence>
<reference evidence="14 15" key="1">
    <citation type="submission" date="2019-06" db="EMBL/GenBank/DDBJ databases">
        <title>Sequencing the genomes of 1000 actinobacteria strains.</title>
        <authorList>
            <person name="Klenk H.-P."/>
        </authorList>
    </citation>
    <scope>NUCLEOTIDE SEQUENCE [LARGE SCALE GENOMIC DNA]</scope>
    <source>
        <strain evidence="14 15">DSM 105492</strain>
    </source>
</reference>
<dbReference type="InterPro" id="IPR003473">
    <property type="entry name" value="NadA"/>
</dbReference>
<sequence length="450" mass="48814">MPAVNITLQPRPELDPSVDHEIQAIVSGALQGETCNTDLAAGPWDFDVRPGYGPGSSMGDVIPTGSPRQGELPREYREASEAELAERVRAAKAALGDRVVVLGHFYQREEVVVHADYVGDSFQLANAALEHPDAEAIVFCGVHFMAETADLLSRPEQAVILPNLAAGCSMADMADIDQVEDAWEQLAEIYGDMDAVDADGLVPVVPVTYMNSSAAIKGFVGRHGGIVCTSSNARTVLEWAFERGRRVLFFPDQHLGRNTAKAMGVPLEQMPMWNPRKPYGGSDAQTLADARVILWHGFCSVHRRFSVDQIAAARAEHPGVRVIVHPECPMEVVDAADESGSTDYIRKAIEAATEPTTFAIGTEVNLVQRLAAEHPQHTIFCLDPVVCPCSTMYRIHPGYLAWVLEGLVDGEVRNRITVPQDVAEPARLALERMLAAKPPAAPAADWENAS</sequence>
<evidence type="ECO:0000256" key="11">
    <source>
        <dbReference type="ARBA" id="ARBA00050125"/>
    </source>
</evidence>
<keyword evidence="4 13" id="KW-0004">4Fe-4S</keyword>
<comment type="pathway">
    <text evidence="2 13">Cofactor biosynthesis; NAD(+) biosynthesis; quinolinate from iminoaspartate: step 1/1.</text>
</comment>
<dbReference type="NCBIfam" id="NF006884">
    <property type="entry name" value="PRK09375.2-5"/>
    <property type="match status" value="1"/>
</dbReference>
<evidence type="ECO:0000256" key="12">
    <source>
        <dbReference type="ARBA" id="ARBA00073059"/>
    </source>
</evidence>
<feature type="binding site" evidence="13">
    <location>
        <begin position="325"/>
        <end position="327"/>
    </location>
    <ligand>
        <name>iminosuccinate</name>
        <dbReference type="ChEBI" id="CHEBI:77875"/>
    </ligand>
</feature>
<dbReference type="EMBL" id="VFPE01000002">
    <property type="protein sequence ID" value="TQM27794.1"/>
    <property type="molecule type" value="Genomic_DNA"/>
</dbReference>